<comment type="pathway">
    <text evidence="1">Amino-acid biosynthesis; L-asparagine biosynthesis; L-asparagine from L-aspartate (L-Gln route): step 1/1.</text>
</comment>
<evidence type="ECO:0000256" key="5">
    <source>
        <dbReference type="ARBA" id="ARBA00022840"/>
    </source>
</evidence>
<dbReference type="Pfam" id="PF13537">
    <property type="entry name" value="GATase_7"/>
    <property type="match status" value="1"/>
</dbReference>
<dbReference type="GO" id="GO:0005524">
    <property type="term" value="F:ATP binding"/>
    <property type="evidence" value="ECO:0007669"/>
    <property type="project" value="UniProtKB-KW"/>
</dbReference>
<dbReference type="Gene3D" id="3.60.20.10">
    <property type="entry name" value="Glutamine Phosphoribosylpyrophosphate, subunit 1, domain 1"/>
    <property type="match status" value="1"/>
</dbReference>
<dbReference type="InterPro" id="IPR001962">
    <property type="entry name" value="Asn_synthase"/>
</dbReference>
<evidence type="ECO:0000256" key="1">
    <source>
        <dbReference type="ARBA" id="ARBA00005187"/>
    </source>
</evidence>
<keyword evidence="8" id="KW-0061">Asparagine biosynthesis</keyword>
<proteinExistence type="inferred from homology"/>
<reference evidence="12 13" key="1">
    <citation type="submission" date="2015-03" db="EMBL/GenBank/DDBJ databases">
        <title>Caedibacter varicaedens, whole genome shotgun sequence.</title>
        <authorList>
            <person name="Suzuki H."/>
            <person name="Dapper A.L."/>
            <person name="Gibson A.K."/>
            <person name="Jackson C."/>
            <person name="Lee H."/>
            <person name="Pejaver V.R."/>
            <person name="Doak T."/>
            <person name="Lynch M."/>
        </authorList>
    </citation>
    <scope>NUCLEOTIDE SEQUENCE [LARGE SCALE GENOMIC DNA]</scope>
</reference>
<dbReference type="InterPro" id="IPR029055">
    <property type="entry name" value="Ntn_hydrolases_N"/>
</dbReference>
<comment type="catalytic activity">
    <reaction evidence="7">
        <text>L-aspartate + L-glutamine + ATP + H2O = L-asparagine + L-glutamate + AMP + diphosphate + H(+)</text>
        <dbReference type="Rhea" id="RHEA:12228"/>
        <dbReference type="ChEBI" id="CHEBI:15377"/>
        <dbReference type="ChEBI" id="CHEBI:15378"/>
        <dbReference type="ChEBI" id="CHEBI:29985"/>
        <dbReference type="ChEBI" id="CHEBI:29991"/>
        <dbReference type="ChEBI" id="CHEBI:30616"/>
        <dbReference type="ChEBI" id="CHEBI:33019"/>
        <dbReference type="ChEBI" id="CHEBI:58048"/>
        <dbReference type="ChEBI" id="CHEBI:58359"/>
        <dbReference type="ChEBI" id="CHEBI:456215"/>
        <dbReference type="EC" id="6.3.5.4"/>
    </reaction>
</comment>
<evidence type="ECO:0000256" key="4">
    <source>
        <dbReference type="ARBA" id="ARBA00022741"/>
    </source>
</evidence>
<dbReference type="PROSITE" id="PS51278">
    <property type="entry name" value="GATASE_TYPE_2"/>
    <property type="match status" value="1"/>
</dbReference>
<keyword evidence="6 8" id="KW-0315">Glutamine amidotransferase</keyword>
<evidence type="ECO:0000256" key="2">
    <source>
        <dbReference type="ARBA" id="ARBA00005752"/>
    </source>
</evidence>
<organism evidence="12 13">
    <name type="scientific">Caedimonas varicaedens</name>
    <dbReference type="NCBI Taxonomy" id="1629334"/>
    <lineage>
        <taxon>Bacteria</taxon>
        <taxon>Pseudomonadati</taxon>
        <taxon>Pseudomonadota</taxon>
        <taxon>Alphaproteobacteria</taxon>
        <taxon>Holosporales</taxon>
        <taxon>Caedimonadaceae</taxon>
        <taxon>Caedimonas</taxon>
    </lineage>
</organism>
<keyword evidence="8" id="KW-0028">Amino-acid biosynthesis</keyword>
<evidence type="ECO:0000256" key="9">
    <source>
        <dbReference type="PIRSR" id="PIRSR001589-2"/>
    </source>
</evidence>
<feature type="binding site" evidence="9">
    <location>
        <position position="283"/>
    </location>
    <ligand>
        <name>ATP</name>
        <dbReference type="ChEBI" id="CHEBI:30616"/>
    </ligand>
</feature>
<dbReference type="PANTHER" id="PTHR43284">
    <property type="entry name" value="ASPARAGINE SYNTHETASE (GLUTAMINE-HYDROLYZING)"/>
    <property type="match status" value="1"/>
</dbReference>
<sequence>MCGIAGIYARKSLPSPTHLRLMADALAHRGPDGESIEIRDHVGLVHRRLSIIDLETGRQPLTDEDGRLLIVNGEIYNYVELRKGFPLVHFRTQSDCEVILPLYKQQGLRFTESLRGMYGLALYDPLSRDLILARDLFGMKQLYYTQTPQGFIFASEPNAILATNLISAEVNPQARAELLQLRYNTGRTTIFNRIERLLPGETIIVRDGEIIAHHQETKCPSLNSRITPEEALLLFEQTFHDSVHLHLRSDVPYGLFLSGGLDSASLLAFMSRETGQRLKTYTVGFKGAKIHDERNQASRLAQHFKTDHTEVDFSEDDFWSLLPAVVEAHDDPVFDPAMIPTFKLAAVAKQDVKVILCGEGGDEMLAGYRRYQKAHWPSWLGGRLFRQKGVFDATPLKGCLTPWREGIERIRDEAVAHAFSKVQTAQLTDLETWMPNNLLIKLDRCLMAHGLEGRTPYLDRVVLDHLFSLPDRYKIHHRQGKWILRQWLAKNLPEAEPFAKKRGFSVPVAQWMKGQAPHLARLVAQQPGIREFLPSEHVMDIFLKEKKNYPFAAWVLLVYAVWHQRHIMRTPRQDDTFSFLART</sequence>
<keyword evidence="13" id="KW-1185">Reference proteome</keyword>
<keyword evidence="4 9" id="KW-0547">Nucleotide-binding</keyword>
<dbReference type="OrthoDB" id="9763290at2"/>
<evidence type="ECO:0000256" key="6">
    <source>
        <dbReference type="ARBA" id="ARBA00022962"/>
    </source>
</evidence>
<dbReference type="InterPro" id="IPR033738">
    <property type="entry name" value="AsnB_N"/>
</dbReference>
<feature type="domain" description="Glutamine amidotransferase type-2" evidence="11">
    <location>
        <begin position="2"/>
        <end position="208"/>
    </location>
</feature>
<dbReference type="Gene3D" id="3.40.50.620">
    <property type="entry name" value="HUPs"/>
    <property type="match status" value="1"/>
</dbReference>
<gene>
    <name evidence="12" type="primary">asnB_1</name>
    <name evidence="12" type="ORF">Cva_00251</name>
</gene>
<dbReference type="PANTHER" id="PTHR43284:SF1">
    <property type="entry name" value="ASPARAGINE SYNTHETASE"/>
    <property type="match status" value="1"/>
</dbReference>
<dbReference type="SUPFAM" id="SSF52402">
    <property type="entry name" value="Adenine nucleotide alpha hydrolases-like"/>
    <property type="match status" value="1"/>
</dbReference>
<feature type="active site" description="For GATase activity" evidence="8">
    <location>
        <position position="2"/>
    </location>
</feature>
<evidence type="ECO:0000256" key="8">
    <source>
        <dbReference type="PIRSR" id="PIRSR001589-1"/>
    </source>
</evidence>
<dbReference type="InterPro" id="IPR006426">
    <property type="entry name" value="Asn_synth_AEB"/>
</dbReference>
<dbReference type="CDD" id="cd00712">
    <property type="entry name" value="AsnB"/>
    <property type="match status" value="1"/>
</dbReference>
<dbReference type="GO" id="GO:0006529">
    <property type="term" value="P:asparagine biosynthetic process"/>
    <property type="evidence" value="ECO:0007669"/>
    <property type="project" value="UniProtKB-KW"/>
</dbReference>
<dbReference type="EMBL" id="BBVC01000011">
    <property type="protein sequence ID" value="GAO97615.1"/>
    <property type="molecule type" value="Genomic_DNA"/>
</dbReference>
<dbReference type="SUPFAM" id="SSF56235">
    <property type="entry name" value="N-terminal nucleophile aminohydrolases (Ntn hydrolases)"/>
    <property type="match status" value="1"/>
</dbReference>
<evidence type="ECO:0000256" key="3">
    <source>
        <dbReference type="ARBA" id="ARBA00012737"/>
    </source>
</evidence>
<evidence type="ECO:0000313" key="13">
    <source>
        <dbReference type="Proteomes" id="UP000036771"/>
    </source>
</evidence>
<comment type="caution">
    <text evidence="12">The sequence shown here is derived from an EMBL/GenBank/DDBJ whole genome shotgun (WGS) entry which is preliminary data.</text>
</comment>
<feature type="site" description="Important for beta-aspartyl-AMP intermediate formation" evidence="10">
    <location>
        <position position="359"/>
    </location>
</feature>
<dbReference type="GO" id="GO:0005829">
    <property type="term" value="C:cytosol"/>
    <property type="evidence" value="ECO:0007669"/>
    <property type="project" value="TreeGrafter"/>
</dbReference>
<dbReference type="CDD" id="cd01991">
    <property type="entry name" value="Asn_synthase_B_C"/>
    <property type="match status" value="1"/>
</dbReference>
<feature type="binding site" evidence="9">
    <location>
        <position position="95"/>
    </location>
    <ligand>
        <name>L-glutamine</name>
        <dbReference type="ChEBI" id="CHEBI:58359"/>
    </ligand>
</feature>
<dbReference type="InterPro" id="IPR051786">
    <property type="entry name" value="ASN_synthetase/amidase"/>
</dbReference>
<dbReference type="Pfam" id="PF00733">
    <property type="entry name" value="Asn_synthase"/>
    <property type="match status" value="1"/>
</dbReference>
<evidence type="ECO:0000259" key="11">
    <source>
        <dbReference type="PROSITE" id="PS51278"/>
    </source>
</evidence>
<dbReference type="STRING" id="1629334.Cva_00251"/>
<accession>A0A0K8MAS4</accession>
<evidence type="ECO:0000313" key="12">
    <source>
        <dbReference type="EMBL" id="GAO97615.1"/>
    </source>
</evidence>
<dbReference type="InterPro" id="IPR017932">
    <property type="entry name" value="GATase_2_dom"/>
</dbReference>
<dbReference type="Proteomes" id="UP000036771">
    <property type="component" value="Unassembled WGS sequence"/>
</dbReference>
<dbReference type="PIRSF" id="PIRSF001589">
    <property type="entry name" value="Asn_synthetase_glu-h"/>
    <property type="match status" value="1"/>
</dbReference>
<dbReference type="AlphaFoldDB" id="A0A0K8MAS4"/>
<comment type="similarity">
    <text evidence="2">Belongs to the asparagine synthetase family.</text>
</comment>
<name>A0A0K8MAS4_9PROT</name>
<dbReference type="GO" id="GO:0004066">
    <property type="term" value="F:asparagine synthase (glutamine-hydrolyzing) activity"/>
    <property type="evidence" value="ECO:0007669"/>
    <property type="project" value="UniProtKB-EC"/>
</dbReference>
<protein>
    <recommendedName>
        <fullName evidence="3">asparagine synthase (glutamine-hydrolyzing)</fullName>
        <ecNumber evidence="3">6.3.5.4</ecNumber>
    </recommendedName>
</protein>
<dbReference type="NCBIfam" id="TIGR01536">
    <property type="entry name" value="asn_synth_AEB"/>
    <property type="match status" value="1"/>
</dbReference>
<evidence type="ECO:0000256" key="7">
    <source>
        <dbReference type="ARBA" id="ARBA00048741"/>
    </source>
</evidence>
<dbReference type="InterPro" id="IPR014729">
    <property type="entry name" value="Rossmann-like_a/b/a_fold"/>
</dbReference>
<dbReference type="EC" id="6.3.5.4" evidence="3"/>
<evidence type="ECO:0000256" key="10">
    <source>
        <dbReference type="PIRSR" id="PIRSR001589-3"/>
    </source>
</evidence>
<keyword evidence="5 9" id="KW-0067">ATP-binding</keyword>